<proteinExistence type="predicted"/>
<protein>
    <submittedName>
        <fullName evidence="3">Putative phytochrome sensor protein</fullName>
    </submittedName>
</protein>
<dbReference type="AlphaFoldDB" id="D1ADU2"/>
<evidence type="ECO:0000313" key="4">
    <source>
        <dbReference type="Proteomes" id="UP000001918"/>
    </source>
</evidence>
<organism evidence="3 4">
    <name type="scientific">Thermomonospora curvata (strain ATCC 19995 / DSM 43183 / JCM 3096 / KCTC 9072 / NBRC 15933 / NCIMB 10081 / Henssen B9)</name>
    <dbReference type="NCBI Taxonomy" id="471852"/>
    <lineage>
        <taxon>Bacteria</taxon>
        <taxon>Bacillati</taxon>
        <taxon>Actinomycetota</taxon>
        <taxon>Actinomycetes</taxon>
        <taxon>Streptosporangiales</taxon>
        <taxon>Thermomonosporaceae</taxon>
        <taxon>Thermomonospora</taxon>
    </lineage>
</organism>
<dbReference type="SUPFAM" id="SSF55781">
    <property type="entry name" value="GAF domain-like"/>
    <property type="match status" value="1"/>
</dbReference>
<dbReference type="Gene3D" id="3.30.450.40">
    <property type="match status" value="1"/>
</dbReference>
<dbReference type="GO" id="GO:0006355">
    <property type="term" value="P:regulation of DNA-templated transcription"/>
    <property type="evidence" value="ECO:0007669"/>
    <property type="project" value="InterPro"/>
</dbReference>
<dbReference type="eggNOG" id="COG3284">
    <property type="taxonomic scope" value="Bacteria"/>
</dbReference>
<sequence length="501" mass="54237">MPERPVVPPHACRDPREVARALAGAHEAVAGGEDDGEDGPAPRAVIGDSWRRSRAAGVDADIPAAPLVFDSDVLADARAAHPLSRHLPMLRGLLDRVAEESAQLMVISDAEGHVLWSHGPPRLRRAAARIGLAEGFCWSEGSIGTNGIGIALAEGRPEYVHSAEHVARVLHGWSCAAAPVTDPDTGRVVGCIDLSAVAHALHPSALALVGALARLAESRLELDMQVRDELLRERYLRHLRGPGGGVALVTETGRVLAAEVEDWRGLRLPLPQDGRRLRLPDGCPAVAEALGEVFLLRVPRPARREGERPLLTLSMLGDPPHALLDGRPLHLTRRHAEILTLLALHPRGLDADRLSALLYGDEGNPVTVRAEIHRLRGRLGELLAAKPYRLECELDADFLTLRRLLSAGRGEDLLQAARLYRGELLPCSESPALRAERAELAARLRRQLLSRGGPDALWIYAQTPAGRDDLEVQQRLAAILPPGEPRRAAALSRARWLLAEG</sequence>
<gene>
    <name evidence="3" type="ordered locus">Tcur_1985</name>
</gene>
<dbReference type="SUPFAM" id="SSF46894">
    <property type="entry name" value="C-terminal effector domain of the bipartite response regulators"/>
    <property type="match status" value="1"/>
</dbReference>
<dbReference type="InterPro" id="IPR001867">
    <property type="entry name" value="OmpR/PhoB-type_DNA-bd"/>
</dbReference>
<dbReference type="KEGG" id="tcu:Tcur_1985"/>
<keyword evidence="4" id="KW-1185">Reference proteome</keyword>
<evidence type="ECO:0000256" key="1">
    <source>
        <dbReference type="ARBA" id="ARBA00023125"/>
    </source>
</evidence>
<name>D1ADU2_THECD</name>
<dbReference type="InterPro" id="IPR003018">
    <property type="entry name" value="GAF"/>
</dbReference>
<dbReference type="InterPro" id="IPR016032">
    <property type="entry name" value="Sig_transdc_resp-reg_C-effctor"/>
</dbReference>
<dbReference type="OrthoDB" id="3928741at2"/>
<dbReference type="GO" id="GO:0003677">
    <property type="term" value="F:DNA binding"/>
    <property type="evidence" value="ECO:0007669"/>
    <property type="project" value="UniProtKB-KW"/>
</dbReference>
<dbReference type="RefSeq" id="WP_012852336.1">
    <property type="nucleotide sequence ID" value="NC_013510.1"/>
</dbReference>
<evidence type="ECO:0000313" key="3">
    <source>
        <dbReference type="EMBL" id="ACY97552.1"/>
    </source>
</evidence>
<dbReference type="Pfam" id="PF01590">
    <property type="entry name" value="GAF"/>
    <property type="match status" value="1"/>
</dbReference>
<dbReference type="InterPro" id="IPR029016">
    <property type="entry name" value="GAF-like_dom_sf"/>
</dbReference>
<feature type="domain" description="OmpR/PhoB-type" evidence="2">
    <location>
        <begin position="326"/>
        <end position="390"/>
    </location>
</feature>
<accession>D1ADU2</accession>
<reference evidence="3 4" key="1">
    <citation type="journal article" date="2011" name="Stand. Genomic Sci.">
        <title>Complete genome sequence of Thermomonospora curvata type strain (B9).</title>
        <authorList>
            <person name="Chertkov O."/>
            <person name="Sikorski J."/>
            <person name="Nolan M."/>
            <person name="Lapidus A."/>
            <person name="Lucas S."/>
            <person name="Del Rio T.G."/>
            <person name="Tice H."/>
            <person name="Cheng J.F."/>
            <person name="Goodwin L."/>
            <person name="Pitluck S."/>
            <person name="Liolios K."/>
            <person name="Ivanova N."/>
            <person name="Mavromatis K."/>
            <person name="Mikhailova N."/>
            <person name="Ovchinnikova G."/>
            <person name="Pati A."/>
            <person name="Chen A."/>
            <person name="Palaniappan K."/>
            <person name="Djao O.D."/>
            <person name="Land M."/>
            <person name="Hauser L."/>
            <person name="Chang Y.J."/>
            <person name="Jeffries C.D."/>
            <person name="Brettin T."/>
            <person name="Han C."/>
            <person name="Detter J.C."/>
            <person name="Rohde M."/>
            <person name="Goker M."/>
            <person name="Woyke T."/>
            <person name="Bristow J."/>
            <person name="Eisen J.A."/>
            <person name="Markowitz V."/>
            <person name="Hugenholtz P."/>
            <person name="Klenk H.P."/>
            <person name="Kyrpides N.C."/>
        </authorList>
    </citation>
    <scope>NUCLEOTIDE SEQUENCE [LARGE SCALE GENOMIC DNA]</scope>
    <source>
        <strain evidence="4">ATCC 19995 / DSM 43183 / JCM 3096 / KCTC 9072 / NBRC 15933 / NCIMB 10081 / Henssen B9</strain>
    </source>
</reference>
<dbReference type="GO" id="GO:0000160">
    <property type="term" value="P:phosphorelay signal transduction system"/>
    <property type="evidence" value="ECO:0007669"/>
    <property type="project" value="InterPro"/>
</dbReference>
<dbReference type="SMART" id="SM00862">
    <property type="entry name" value="Trans_reg_C"/>
    <property type="match status" value="1"/>
</dbReference>
<keyword evidence="1" id="KW-0238">DNA-binding</keyword>
<evidence type="ECO:0000259" key="2">
    <source>
        <dbReference type="SMART" id="SM00862"/>
    </source>
</evidence>
<dbReference type="EMBL" id="CP001738">
    <property type="protein sequence ID" value="ACY97552.1"/>
    <property type="molecule type" value="Genomic_DNA"/>
</dbReference>
<dbReference type="HOGENOM" id="CLU_037518_1_0_11"/>
<dbReference type="Proteomes" id="UP000001918">
    <property type="component" value="Chromosome"/>
</dbReference>